<dbReference type="Pfam" id="PF02817">
    <property type="entry name" value="E3_binding"/>
    <property type="match status" value="1"/>
</dbReference>
<dbReference type="Proteomes" id="UP000325780">
    <property type="component" value="Unassembled WGS sequence"/>
</dbReference>
<dbReference type="PROSITE" id="PS51826">
    <property type="entry name" value="PSBD"/>
    <property type="match status" value="1"/>
</dbReference>
<evidence type="ECO:0000313" key="4">
    <source>
        <dbReference type="Proteomes" id="UP000325780"/>
    </source>
</evidence>
<name>A0A5N6TR98_ASPAV</name>
<evidence type="ECO:0000313" key="3">
    <source>
        <dbReference type="EMBL" id="KAE8148669.1"/>
    </source>
</evidence>
<comment type="similarity">
    <text evidence="1">Belongs to the 2-oxoacid dehydrogenase family.</text>
</comment>
<dbReference type="InterPro" id="IPR004167">
    <property type="entry name" value="PSBD"/>
</dbReference>
<gene>
    <name evidence="3" type="ORF">BDV25DRAFT_131045</name>
</gene>
<dbReference type="Gene3D" id="4.10.320.10">
    <property type="entry name" value="E3-binding domain"/>
    <property type="match status" value="1"/>
</dbReference>
<reference evidence="3 4" key="1">
    <citation type="submission" date="2019-04" db="EMBL/GenBank/DDBJ databases">
        <title>Friends and foes A comparative genomics study of 23 Aspergillus species from section Flavi.</title>
        <authorList>
            <consortium name="DOE Joint Genome Institute"/>
            <person name="Kjaerbolling I."/>
            <person name="Vesth T."/>
            <person name="Frisvad J.C."/>
            <person name="Nybo J.L."/>
            <person name="Theobald S."/>
            <person name="Kildgaard S."/>
            <person name="Isbrandt T."/>
            <person name="Kuo A."/>
            <person name="Sato A."/>
            <person name="Lyhne E.K."/>
            <person name="Kogle M.E."/>
            <person name="Wiebenga A."/>
            <person name="Kun R.S."/>
            <person name="Lubbers R.J."/>
            <person name="Makela M.R."/>
            <person name="Barry K."/>
            <person name="Chovatia M."/>
            <person name="Clum A."/>
            <person name="Daum C."/>
            <person name="Haridas S."/>
            <person name="He G."/>
            <person name="LaButti K."/>
            <person name="Lipzen A."/>
            <person name="Mondo S."/>
            <person name="Riley R."/>
            <person name="Salamov A."/>
            <person name="Simmons B.A."/>
            <person name="Magnuson J.K."/>
            <person name="Henrissat B."/>
            <person name="Mortensen U.H."/>
            <person name="Larsen T.O."/>
            <person name="Devries R.P."/>
            <person name="Grigoriev I.V."/>
            <person name="Machida M."/>
            <person name="Baker S.E."/>
            <person name="Andersen M.R."/>
        </authorList>
    </citation>
    <scope>NUCLEOTIDE SEQUENCE [LARGE SCALE GENOMIC DNA]</scope>
    <source>
        <strain evidence="3 4">IBT 18842</strain>
    </source>
</reference>
<accession>A0A5N6TR98</accession>
<evidence type="ECO:0000259" key="2">
    <source>
        <dbReference type="PROSITE" id="PS51826"/>
    </source>
</evidence>
<dbReference type="EMBL" id="ML742151">
    <property type="protein sequence ID" value="KAE8148669.1"/>
    <property type="molecule type" value="Genomic_DNA"/>
</dbReference>
<feature type="domain" description="Peripheral subunit-binding (PSBD)" evidence="2">
    <location>
        <begin position="42"/>
        <end position="82"/>
    </location>
</feature>
<dbReference type="AlphaFoldDB" id="A0A5N6TR98"/>
<dbReference type="OrthoDB" id="202158at2759"/>
<protein>
    <recommendedName>
        <fullName evidence="2">Peripheral subunit-binding (PSBD) domain-containing protein</fullName>
    </recommendedName>
</protein>
<proteinExistence type="inferred from homology"/>
<dbReference type="SUPFAM" id="SSF47005">
    <property type="entry name" value="Peripheral subunit-binding domain of 2-oxo acid dehydrogenase complex"/>
    <property type="match status" value="1"/>
</dbReference>
<keyword evidence="4" id="KW-1185">Reference proteome</keyword>
<sequence>MASSFSLRQIPAMFARRQPQVLGASRRLASSSAVQTQNPAYPLYPSVIQLLHEKGIPDSEVSKIPASGPKGRLLKGDVLAYIGAIPADYPASQAARFDKLAHLDLSNIKIAAPPKPAEPVVEKKPVATPPPTTSVAVTIPLSTVLYVQHKFQRKLGVSIPLSTFLARAADLANDDLPRSASQKPSADELFNEILGAKPIKTSRGDYVPELNAVEPPSPVQPVKRGKRDFIDFLGGKASKRAASRPSSEECYSIGNAENVFSLTVPVDEEKRARTFLDRVKVLLTDEPGRLVL</sequence>
<dbReference type="GO" id="GO:0016746">
    <property type="term" value="F:acyltransferase activity"/>
    <property type="evidence" value="ECO:0007669"/>
    <property type="project" value="InterPro"/>
</dbReference>
<dbReference type="InterPro" id="IPR036625">
    <property type="entry name" value="E3-bd_dom_sf"/>
</dbReference>
<organism evidence="3 4">
    <name type="scientific">Aspergillus avenaceus</name>
    <dbReference type="NCBI Taxonomy" id="36643"/>
    <lineage>
        <taxon>Eukaryota</taxon>
        <taxon>Fungi</taxon>
        <taxon>Dikarya</taxon>
        <taxon>Ascomycota</taxon>
        <taxon>Pezizomycotina</taxon>
        <taxon>Eurotiomycetes</taxon>
        <taxon>Eurotiomycetidae</taxon>
        <taxon>Eurotiales</taxon>
        <taxon>Aspergillaceae</taxon>
        <taxon>Aspergillus</taxon>
        <taxon>Aspergillus subgen. Circumdati</taxon>
    </lineage>
</organism>
<evidence type="ECO:0000256" key="1">
    <source>
        <dbReference type="ARBA" id="ARBA00007317"/>
    </source>
</evidence>